<name>A0A9Q5HWY1_SANBA</name>
<protein>
    <submittedName>
        <fullName evidence="4">Progesterone binding protein</fullName>
    </submittedName>
</protein>
<accession>A0A9Q5HWY1</accession>
<feature type="region of interest" description="Disordered" evidence="2">
    <location>
        <begin position="131"/>
        <end position="168"/>
    </location>
</feature>
<dbReference type="PANTHER" id="PTHR10281">
    <property type="entry name" value="MEMBRANE-ASSOCIATED PROGESTERONE RECEPTOR COMPONENT-RELATED"/>
    <property type="match status" value="1"/>
</dbReference>
<feature type="domain" description="Cytochrome b5 heme-binding" evidence="3">
    <location>
        <begin position="170"/>
        <end position="301"/>
    </location>
</feature>
<dbReference type="SUPFAM" id="SSF55856">
    <property type="entry name" value="Cytochrome b5-like heme/steroid binding domain"/>
    <property type="match status" value="1"/>
</dbReference>
<dbReference type="AlphaFoldDB" id="A0A9Q5HWY1"/>
<sequence length="310" mass="34246">MEVNEIVIERDYGLDYEAQMSPYSLTSAIDTANQYRLRGGEVSTAAQTTSPDVLDEPSSKPEIYQIYFLISIASAKSEHTMFPFQSLQSVSAAQLILLSLLSLPALFILKRALLPTSFLAVSEGILDEDDELNEGQEQEESAGTGESETGSSSVMSTENPELDPPKDTPFRLEELREFDGSNPSKPIYVSIKVQQHFYFPLPCQQQSILFAKKKKIAIDEILESSNAGTVFDVTNKREMYGPGKSYNIFAGKDGSRGLGMSSLKEADADPDYSTLPPSERKVLDDWHSFFSKRYNIVGRVVDLPGAVANL</sequence>
<feature type="compositionally biased region" description="Low complexity" evidence="2">
    <location>
        <begin position="141"/>
        <end position="158"/>
    </location>
</feature>
<dbReference type="InterPro" id="IPR050577">
    <property type="entry name" value="MAPR/NEUFC/NENF-like"/>
</dbReference>
<organism evidence="4 5">
    <name type="scientific">Sanghuangporus baumii</name>
    <name type="common">Phellinus baumii</name>
    <dbReference type="NCBI Taxonomy" id="108892"/>
    <lineage>
        <taxon>Eukaryota</taxon>
        <taxon>Fungi</taxon>
        <taxon>Dikarya</taxon>
        <taxon>Basidiomycota</taxon>
        <taxon>Agaricomycotina</taxon>
        <taxon>Agaricomycetes</taxon>
        <taxon>Hymenochaetales</taxon>
        <taxon>Hymenochaetaceae</taxon>
        <taxon>Sanghuangporus</taxon>
    </lineage>
</organism>
<proteinExistence type="inferred from homology"/>
<dbReference type="EMBL" id="LNZH02000192">
    <property type="protein sequence ID" value="OCB87380.1"/>
    <property type="molecule type" value="Genomic_DNA"/>
</dbReference>
<dbReference type="InterPro" id="IPR001199">
    <property type="entry name" value="Cyt_B5-like_heme/steroid-bd"/>
</dbReference>
<evidence type="ECO:0000313" key="5">
    <source>
        <dbReference type="Proteomes" id="UP000757232"/>
    </source>
</evidence>
<dbReference type="Gene3D" id="3.10.120.10">
    <property type="entry name" value="Cytochrome b5-like heme/steroid binding domain"/>
    <property type="match status" value="1"/>
</dbReference>
<comment type="caution">
    <text evidence="4">The sequence shown here is derived from an EMBL/GenBank/DDBJ whole genome shotgun (WGS) entry which is preliminary data.</text>
</comment>
<comment type="similarity">
    <text evidence="1">Belongs to the cytochrome b5 family. MAPR subfamily.</text>
</comment>
<dbReference type="InterPro" id="IPR036400">
    <property type="entry name" value="Cyt_B5-like_heme/steroid_sf"/>
</dbReference>
<dbReference type="GO" id="GO:0016020">
    <property type="term" value="C:membrane"/>
    <property type="evidence" value="ECO:0007669"/>
    <property type="project" value="TreeGrafter"/>
</dbReference>
<evidence type="ECO:0000313" key="4">
    <source>
        <dbReference type="EMBL" id="OCB87380.1"/>
    </source>
</evidence>
<dbReference type="OrthoDB" id="899at2759"/>
<gene>
    <name evidence="4" type="ORF">A7U60_g5520</name>
</gene>
<evidence type="ECO:0000259" key="3">
    <source>
        <dbReference type="SMART" id="SM01117"/>
    </source>
</evidence>
<reference evidence="4" key="1">
    <citation type="submission" date="2016-06" db="EMBL/GenBank/DDBJ databases">
        <title>Draft Genome sequence of the fungus Inonotus baumii.</title>
        <authorList>
            <person name="Zhu H."/>
            <person name="Lin W."/>
        </authorList>
    </citation>
    <scope>NUCLEOTIDE SEQUENCE</scope>
    <source>
        <strain evidence="4">821</strain>
    </source>
</reference>
<dbReference type="SMART" id="SM01117">
    <property type="entry name" value="Cyt-b5"/>
    <property type="match status" value="1"/>
</dbReference>
<evidence type="ECO:0000256" key="2">
    <source>
        <dbReference type="SAM" id="MobiDB-lite"/>
    </source>
</evidence>
<dbReference type="PANTHER" id="PTHR10281:SF115">
    <property type="entry name" value="BINDING PROTEIN, PUTATIVE (AFU_ORTHOLOGUE AFUA_4G06240)-RELATED"/>
    <property type="match status" value="1"/>
</dbReference>
<dbReference type="Proteomes" id="UP000757232">
    <property type="component" value="Unassembled WGS sequence"/>
</dbReference>
<keyword evidence="5" id="KW-1185">Reference proteome</keyword>
<evidence type="ECO:0000256" key="1">
    <source>
        <dbReference type="ARBA" id="ARBA00038357"/>
    </source>
</evidence>
<dbReference type="GO" id="GO:0005783">
    <property type="term" value="C:endoplasmic reticulum"/>
    <property type="evidence" value="ECO:0007669"/>
    <property type="project" value="TreeGrafter"/>
</dbReference>
<feature type="compositionally biased region" description="Acidic residues" evidence="2">
    <location>
        <begin position="131"/>
        <end position="140"/>
    </location>
</feature>